<keyword evidence="9" id="KW-0131">Cell cycle</keyword>
<dbReference type="GO" id="GO:0000785">
    <property type="term" value="C:chromatin"/>
    <property type="evidence" value="ECO:0007669"/>
    <property type="project" value="TreeGrafter"/>
</dbReference>
<comment type="function">
    <text evidence="10">Cohesin cofactor dispensable during the meiotic division but playing an important role in DNA repair by homologous recombination (HR) probably by helping SMC5/SMC6 complex. Regulator of sister chromatid cohesion in mitosis which may stabilize cohesin complex association with chromatin. May couple sister chromatid cohesion during mitosis to DNA replication. Cohesion ensures that chromosome partitioning is accurate in both meiotic and mitotic cells and plays an important role in DNA repair.</text>
</comment>
<dbReference type="Pfam" id="PF20168">
    <property type="entry name" value="PDS5"/>
    <property type="match status" value="1"/>
</dbReference>
<feature type="compositionally biased region" description="Basic and acidic residues" evidence="11">
    <location>
        <begin position="348"/>
        <end position="369"/>
    </location>
</feature>
<dbReference type="AlphaFoldDB" id="A0A5A7R4T0"/>
<feature type="compositionally biased region" description="Low complexity" evidence="11">
    <location>
        <begin position="395"/>
        <end position="411"/>
    </location>
</feature>
<sequence>MPPQLSDKELEERLASAGKSLLQPPSSVDELLPLLDQIEELLSKVEQSPAQSMQTVLSPIMKALVLEELLKHSDDDVKVGVASCISEITRITAPDAPYDDEKMKDVFQLIVSSFEDLSEISSRSYGKRAAILDIVAKVRSCVIMLDLECDQMIIEMFQHFLKAIRDYHPEPIFASMETTMTLVLEESEDISADLLNPILSTLKKNEVVTLGMNVLPIAKKLAERVIESSADKLRPYLPQVVKSLDSSVDDYGEVVASLCRDNIVKIGNSNKSISKDPQELATVEVTGDGEILLVTPVSISVKSAVKESGEKTDSQEQDPTMIGSTKSVVSNGVNETTCTEETVADANSSKEADSDHNQVDAKLGSKTESDDGGAQNSEKLEANDEIPSEDVPISATEAEPATDAEPATEAKPAPEPEPAPETEPAPEPEPAPEAEPALEAEPAPEAEPATEAELAPDAEPVEAADSLDKVKEDAKNQLSPSHSPENEAVVVSSPVHSISLSDESRSKKDSPAKGKENLVNEGKASVDISSKKASAGKSLSKSRKKKRGGKKLSGKKTMKDKELTGEGPSKNKGSTSDSEARSPDEAQKLGDANNKTEDLSSVTKGDGKKNANNKTEDLSSMTKGAGKKNGRVKLTSGKDASKSSAKEVPAEDKVASPRSPLKSSKDEDTEVETPRTVSKRKRTPGTEKTSGNIAYGKELVGSKVRVWWPKDKMFYEGVVESFDSVKKRHKVLYNDGDEEILNLGREKWELVKDDMVSDGDDDAEHSSDDTLSEINDCKLEISECRLQKYSIDSVVKKQKKKKGNTDSEASKSKRQKVDSTPKSKLKDTPTKSGGKSKDQVKTESDAKDSKSKPSKKAADEAIKVKSQGKVSGGKTKDESGKASGGKTKDESGKSSSGKTKEESAKTPSHPKQGSQKTVKSKGKTPQSGGKALSDGGGAKMAKTSSSKAKETDGKKEKLADLVKSSVPAKGKSVDSSKSRESEAKSGKKRKR</sequence>
<dbReference type="SUPFAM" id="SSF63748">
    <property type="entry name" value="Tudor/PWWP/MBT"/>
    <property type="match status" value="1"/>
</dbReference>
<feature type="compositionally biased region" description="Basic residues" evidence="11">
    <location>
        <begin position="540"/>
        <end position="556"/>
    </location>
</feature>
<name>A0A5A7R4T0_STRAF</name>
<feature type="compositionally biased region" description="Basic and acidic residues" evidence="11">
    <location>
        <begin position="1"/>
        <end position="14"/>
    </location>
</feature>
<dbReference type="SUPFAM" id="SSF48371">
    <property type="entry name" value="ARM repeat"/>
    <property type="match status" value="1"/>
</dbReference>
<evidence type="ECO:0000256" key="4">
    <source>
        <dbReference type="ARBA" id="ARBA00022737"/>
    </source>
</evidence>
<feature type="compositionally biased region" description="Basic and acidic residues" evidence="11">
    <location>
        <begin position="639"/>
        <end position="655"/>
    </location>
</feature>
<evidence type="ECO:0000256" key="9">
    <source>
        <dbReference type="ARBA" id="ARBA00023306"/>
    </source>
</evidence>
<feature type="region of interest" description="Disordered" evidence="11">
    <location>
        <begin position="795"/>
        <end position="991"/>
    </location>
</feature>
<evidence type="ECO:0000256" key="1">
    <source>
        <dbReference type="ARBA" id="ARBA00004123"/>
    </source>
</evidence>
<dbReference type="CDD" id="cd20404">
    <property type="entry name" value="Tudor_Agenet_AtEML-like"/>
    <property type="match status" value="1"/>
</dbReference>
<dbReference type="GO" id="GO:0051301">
    <property type="term" value="P:cell division"/>
    <property type="evidence" value="ECO:0007669"/>
    <property type="project" value="UniProtKB-KW"/>
</dbReference>
<dbReference type="InterPro" id="IPR039776">
    <property type="entry name" value="Pds5"/>
</dbReference>
<keyword evidence="6" id="KW-0498">Mitosis</keyword>
<comment type="similarity">
    <text evidence="2">Belongs to the PDS5 family.</text>
</comment>
<dbReference type="Proteomes" id="UP000325081">
    <property type="component" value="Unassembled WGS sequence"/>
</dbReference>
<comment type="subcellular location">
    <subcellularLocation>
        <location evidence="1">Nucleus</location>
    </subcellularLocation>
</comment>
<reference evidence="13" key="1">
    <citation type="journal article" date="2019" name="Curr. Biol.">
        <title>Genome Sequence of Striga asiatica Provides Insight into the Evolution of Plant Parasitism.</title>
        <authorList>
            <person name="Yoshida S."/>
            <person name="Kim S."/>
            <person name="Wafula E.K."/>
            <person name="Tanskanen J."/>
            <person name="Kim Y.M."/>
            <person name="Honaas L."/>
            <person name="Yang Z."/>
            <person name="Spallek T."/>
            <person name="Conn C.E."/>
            <person name="Ichihashi Y."/>
            <person name="Cheong K."/>
            <person name="Cui S."/>
            <person name="Der J.P."/>
            <person name="Gundlach H."/>
            <person name="Jiao Y."/>
            <person name="Hori C."/>
            <person name="Ishida J.K."/>
            <person name="Kasahara H."/>
            <person name="Kiba T."/>
            <person name="Kim M.S."/>
            <person name="Koo N."/>
            <person name="Laohavisit A."/>
            <person name="Lee Y.H."/>
            <person name="Lumba S."/>
            <person name="McCourt P."/>
            <person name="Mortimer J.C."/>
            <person name="Mutuku J.M."/>
            <person name="Nomura T."/>
            <person name="Sasaki-Sekimoto Y."/>
            <person name="Seto Y."/>
            <person name="Wang Y."/>
            <person name="Wakatake T."/>
            <person name="Sakakibara H."/>
            <person name="Demura T."/>
            <person name="Yamaguchi S."/>
            <person name="Yoneyama K."/>
            <person name="Manabe R.I."/>
            <person name="Nelson D.C."/>
            <person name="Schulman A.H."/>
            <person name="Timko M.P."/>
            <person name="dePamphilis C.W."/>
            <person name="Choi D."/>
            <person name="Shirasu K."/>
        </authorList>
    </citation>
    <scope>NUCLEOTIDE SEQUENCE [LARGE SCALE GENOMIC DNA]</scope>
    <source>
        <strain evidence="13">cv. UVA1</strain>
    </source>
</reference>
<feature type="compositionally biased region" description="Acidic residues" evidence="11">
    <location>
        <begin position="418"/>
        <end position="462"/>
    </location>
</feature>
<dbReference type="Gene3D" id="2.30.30.140">
    <property type="match status" value="1"/>
</dbReference>
<feature type="compositionally biased region" description="Basic and acidic residues" evidence="11">
    <location>
        <begin position="502"/>
        <end position="518"/>
    </location>
</feature>
<keyword evidence="7" id="KW-0234">DNA repair</keyword>
<dbReference type="InterPro" id="IPR016024">
    <property type="entry name" value="ARM-type_fold"/>
</dbReference>
<dbReference type="PANTHER" id="PTHR12663">
    <property type="entry name" value="ANDROGEN INDUCED INHIBITOR OF PROLIFERATION AS3 / PDS5-RELATED"/>
    <property type="match status" value="1"/>
</dbReference>
<feature type="compositionally biased region" description="Basic and acidic residues" evidence="11">
    <location>
        <begin position="874"/>
        <end position="904"/>
    </location>
</feature>
<protein>
    <submittedName>
        <fullName evidence="12">Sister chromatid cohesion protein PDS5 homolog A</fullName>
    </submittedName>
</protein>
<dbReference type="EMBL" id="BKCP01009848">
    <property type="protein sequence ID" value="GER51737.1"/>
    <property type="molecule type" value="Genomic_DNA"/>
</dbReference>
<dbReference type="GO" id="GO:0009556">
    <property type="term" value="P:microsporogenesis"/>
    <property type="evidence" value="ECO:0007669"/>
    <property type="project" value="UniProtKB-ARBA"/>
</dbReference>
<feature type="compositionally biased region" description="Basic and acidic residues" evidence="11">
    <location>
        <begin position="466"/>
        <end position="475"/>
    </location>
</feature>
<feature type="compositionally biased region" description="Basic and acidic residues" evidence="11">
    <location>
        <begin position="947"/>
        <end position="960"/>
    </location>
</feature>
<feature type="compositionally biased region" description="Basic and acidic residues" evidence="11">
    <location>
        <begin position="305"/>
        <end position="314"/>
    </location>
</feature>
<dbReference type="GO" id="GO:0005634">
    <property type="term" value="C:nucleus"/>
    <property type="evidence" value="ECO:0007669"/>
    <property type="project" value="UniProtKB-SubCell"/>
</dbReference>
<keyword evidence="13" id="KW-1185">Reference proteome</keyword>
<feature type="compositionally biased region" description="Polar residues" evidence="11">
    <location>
        <begin position="909"/>
        <end position="927"/>
    </location>
</feature>
<keyword evidence="3" id="KW-0132">Cell division</keyword>
<evidence type="ECO:0000256" key="7">
    <source>
        <dbReference type="ARBA" id="ARBA00023204"/>
    </source>
</evidence>
<dbReference type="GO" id="GO:0035825">
    <property type="term" value="P:homologous recombination"/>
    <property type="evidence" value="ECO:0007669"/>
    <property type="project" value="UniProtKB-ARBA"/>
</dbReference>
<feature type="compositionally biased region" description="Basic and acidic residues" evidence="11">
    <location>
        <begin position="605"/>
        <end position="617"/>
    </location>
</feature>
<evidence type="ECO:0000313" key="12">
    <source>
        <dbReference type="EMBL" id="GER51737.1"/>
    </source>
</evidence>
<organism evidence="12 13">
    <name type="scientific">Striga asiatica</name>
    <name type="common">Asiatic witchweed</name>
    <name type="synonym">Buchnera asiatica</name>
    <dbReference type="NCBI Taxonomy" id="4170"/>
    <lineage>
        <taxon>Eukaryota</taxon>
        <taxon>Viridiplantae</taxon>
        <taxon>Streptophyta</taxon>
        <taxon>Embryophyta</taxon>
        <taxon>Tracheophyta</taxon>
        <taxon>Spermatophyta</taxon>
        <taxon>Magnoliopsida</taxon>
        <taxon>eudicotyledons</taxon>
        <taxon>Gunneridae</taxon>
        <taxon>Pentapetalae</taxon>
        <taxon>asterids</taxon>
        <taxon>lamiids</taxon>
        <taxon>Lamiales</taxon>
        <taxon>Orobanchaceae</taxon>
        <taxon>Buchnereae</taxon>
        <taxon>Striga</taxon>
    </lineage>
</organism>
<evidence type="ECO:0000256" key="6">
    <source>
        <dbReference type="ARBA" id="ARBA00022776"/>
    </source>
</evidence>
<dbReference type="FunFam" id="2.30.30.140:FF:000033">
    <property type="entry name" value="Binding protein"/>
    <property type="match status" value="1"/>
</dbReference>
<gene>
    <name evidence="12" type="ORF">STAS_29150</name>
</gene>
<feature type="compositionally biased region" description="Polar residues" evidence="11">
    <location>
        <begin position="322"/>
        <end position="347"/>
    </location>
</feature>
<feature type="compositionally biased region" description="Low complexity" evidence="11">
    <location>
        <begin position="864"/>
        <end position="873"/>
    </location>
</feature>
<comment type="caution">
    <text evidence="12">The sequence shown here is derived from an EMBL/GenBank/DDBJ whole genome shotgun (WGS) entry which is preliminary data.</text>
</comment>
<dbReference type="PANTHER" id="PTHR12663:SF3">
    <property type="entry name" value="SISTER CHROMATID COHESION PROTEIN PDS5 HOMOLOG C"/>
    <property type="match status" value="1"/>
</dbReference>
<evidence type="ECO:0000256" key="11">
    <source>
        <dbReference type="SAM" id="MobiDB-lite"/>
    </source>
</evidence>
<evidence type="ECO:0000256" key="3">
    <source>
        <dbReference type="ARBA" id="ARBA00022618"/>
    </source>
</evidence>
<evidence type="ECO:0000256" key="5">
    <source>
        <dbReference type="ARBA" id="ARBA00022763"/>
    </source>
</evidence>
<accession>A0A5A7R4T0</accession>
<keyword evidence="5" id="KW-0227">DNA damage</keyword>
<proteinExistence type="inferred from homology"/>
<dbReference type="GO" id="GO:0006281">
    <property type="term" value="P:DNA repair"/>
    <property type="evidence" value="ECO:0007669"/>
    <property type="project" value="UniProtKB-KW"/>
</dbReference>
<dbReference type="OrthoDB" id="904194at2759"/>
<dbReference type="GO" id="GO:0007064">
    <property type="term" value="P:mitotic sister chromatid cohesion"/>
    <property type="evidence" value="ECO:0007669"/>
    <property type="project" value="InterPro"/>
</dbReference>
<feature type="compositionally biased region" description="Basic and acidic residues" evidence="11">
    <location>
        <begin position="971"/>
        <end position="985"/>
    </location>
</feature>
<feature type="compositionally biased region" description="Basic and acidic residues" evidence="11">
    <location>
        <begin position="803"/>
        <end position="863"/>
    </location>
</feature>
<evidence type="ECO:0000313" key="13">
    <source>
        <dbReference type="Proteomes" id="UP000325081"/>
    </source>
</evidence>
<keyword evidence="4" id="KW-0677">Repeat</keyword>
<evidence type="ECO:0000256" key="2">
    <source>
        <dbReference type="ARBA" id="ARBA00006254"/>
    </source>
</evidence>
<evidence type="ECO:0000256" key="10">
    <source>
        <dbReference type="ARBA" id="ARBA00058864"/>
    </source>
</evidence>
<feature type="region of interest" description="Disordered" evidence="11">
    <location>
        <begin position="305"/>
        <end position="695"/>
    </location>
</feature>
<keyword evidence="8" id="KW-0539">Nucleus</keyword>
<feature type="compositionally biased region" description="Basic and acidic residues" evidence="11">
    <location>
        <begin position="578"/>
        <end position="598"/>
    </location>
</feature>
<feature type="region of interest" description="Disordered" evidence="11">
    <location>
        <begin position="1"/>
        <end position="22"/>
    </location>
</feature>
<evidence type="ECO:0000256" key="8">
    <source>
        <dbReference type="ARBA" id="ARBA00023242"/>
    </source>
</evidence>